<keyword evidence="2" id="KW-0722">Serine protease inhibitor</keyword>
<dbReference type="InterPro" id="IPR002223">
    <property type="entry name" value="Kunitz_BPTI"/>
</dbReference>
<dbReference type="PANTHER" id="PTHR10083">
    <property type="entry name" value="KUNITZ-TYPE PROTEASE INHIBITOR-RELATED"/>
    <property type="match status" value="1"/>
</dbReference>
<accession>A0A158RAC2</accession>
<feature type="domain" description="BPTI/Kunitz inhibitor" evidence="5">
    <location>
        <begin position="294"/>
        <end position="344"/>
    </location>
</feature>
<dbReference type="WBParaSite" id="TASK_0000896401-mRNA-1">
    <property type="protein sequence ID" value="TASK_0000896401-mRNA-1"/>
    <property type="gene ID" value="TASK_0000896401"/>
</dbReference>
<name>A0A158RAC2_TAEAS</name>
<dbReference type="GO" id="GO:0005615">
    <property type="term" value="C:extracellular space"/>
    <property type="evidence" value="ECO:0007669"/>
    <property type="project" value="TreeGrafter"/>
</dbReference>
<gene>
    <name evidence="6" type="ORF">TASK_LOCUS8965</name>
</gene>
<evidence type="ECO:0000256" key="1">
    <source>
        <dbReference type="ARBA" id="ARBA00022690"/>
    </source>
</evidence>
<keyword evidence="7" id="KW-1185">Reference proteome</keyword>
<dbReference type="PROSITE" id="PS50279">
    <property type="entry name" value="BPTI_KUNITZ_2"/>
    <property type="match status" value="10"/>
</dbReference>
<dbReference type="OrthoDB" id="5950222at2759"/>
<evidence type="ECO:0000256" key="2">
    <source>
        <dbReference type="ARBA" id="ARBA00022900"/>
    </source>
</evidence>
<dbReference type="PROSITE" id="PS00280">
    <property type="entry name" value="BPTI_KUNITZ_1"/>
    <property type="match status" value="8"/>
</dbReference>
<keyword evidence="3" id="KW-1015">Disulfide bond</keyword>
<evidence type="ECO:0000256" key="3">
    <source>
        <dbReference type="ARBA" id="ARBA00023157"/>
    </source>
</evidence>
<evidence type="ECO:0000313" key="7">
    <source>
        <dbReference type="Proteomes" id="UP000282613"/>
    </source>
</evidence>
<feature type="domain" description="BPTI/Kunitz inhibitor" evidence="5">
    <location>
        <begin position="438"/>
        <end position="488"/>
    </location>
</feature>
<feature type="domain" description="BPTI/Kunitz inhibitor" evidence="5">
    <location>
        <begin position="748"/>
        <end position="798"/>
    </location>
</feature>
<feature type="domain" description="BPTI/Kunitz inhibitor" evidence="5">
    <location>
        <begin position="515"/>
        <end position="565"/>
    </location>
</feature>
<dbReference type="Pfam" id="PF00014">
    <property type="entry name" value="Kunitz_BPTI"/>
    <property type="match status" value="10"/>
</dbReference>
<dbReference type="FunFam" id="4.10.410.10:FF:000021">
    <property type="entry name" value="Serine protease inhibitor, putative"/>
    <property type="match status" value="2"/>
</dbReference>
<evidence type="ECO:0000256" key="4">
    <source>
        <dbReference type="SAM" id="Phobius"/>
    </source>
</evidence>
<keyword evidence="1" id="KW-0646">Protease inhibitor</keyword>
<feature type="domain" description="BPTI/Kunitz inhibitor" evidence="5">
    <location>
        <begin position="79"/>
        <end position="129"/>
    </location>
</feature>
<dbReference type="CDD" id="cd00109">
    <property type="entry name" value="Kunitz-type"/>
    <property type="match status" value="10"/>
</dbReference>
<feature type="domain" description="BPTI/Kunitz inhibitor" evidence="5">
    <location>
        <begin position="657"/>
        <end position="707"/>
    </location>
</feature>
<proteinExistence type="predicted"/>
<dbReference type="GO" id="GO:0004867">
    <property type="term" value="F:serine-type endopeptidase inhibitor activity"/>
    <property type="evidence" value="ECO:0007669"/>
    <property type="project" value="UniProtKB-KW"/>
</dbReference>
<protein>
    <submittedName>
        <fullName evidence="8">Papilin</fullName>
    </submittedName>
</protein>
<evidence type="ECO:0000259" key="5">
    <source>
        <dbReference type="PROSITE" id="PS50279"/>
    </source>
</evidence>
<dbReference type="STRING" id="60517.A0A158RAC2"/>
<dbReference type="InterPro" id="IPR020901">
    <property type="entry name" value="Prtase_inh_Kunz-CS"/>
</dbReference>
<keyword evidence="4" id="KW-1133">Transmembrane helix</keyword>
<dbReference type="InterPro" id="IPR036880">
    <property type="entry name" value="Kunitz_BPTI_sf"/>
</dbReference>
<dbReference type="SMART" id="SM00131">
    <property type="entry name" value="KU"/>
    <property type="match status" value="10"/>
</dbReference>
<feature type="domain" description="BPTI/Kunitz inhibitor" evidence="5">
    <location>
        <begin position="585"/>
        <end position="635"/>
    </location>
</feature>
<organism evidence="8">
    <name type="scientific">Taenia asiatica</name>
    <name type="common">Asian tapeworm</name>
    <dbReference type="NCBI Taxonomy" id="60517"/>
    <lineage>
        <taxon>Eukaryota</taxon>
        <taxon>Metazoa</taxon>
        <taxon>Spiralia</taxon>
        <taxon>Lophotrochozoa</taxon>
        <taxon>Platyhelminthes</taxon>
        <taxon>Cestoda</taxon>
        <taxon>Eucestoda</taxon>
        <taxon>Cyclophyllidea</taxon>
        <taxon>Taeniidae</taxon>
        <taxon>Taenia</taxon>
    </lineage>
</organism>
<dbReference type="FunFam" id="4.10.410.10:FF:000004">
    <property type="entry name" value="Tissue factor pathway inhibitor"/>
    <property type="match status" value="1"/>
</dbReference>
<dbReference type="Proteomes" id="UP000282613">
    <property type="component" value="Unassembled WGS sequence"/>
</dbReference>
<sequence>MTATRYEEVNSPKSHGKNNCCLKFWLAFFMLATIALISAVLWLCLAPKYTDNLDTQTIETANGTATLQAASIKRRPGLCALPPAQGPCKATIERYYYDATSGECKKFLYGGCSGNANNFLTNQLCMETCALPSEKAMHLKPEYCLLERDQGPCFAALVRYAYDKSIDQCVEFAFGGCGGNENNFKTLEECETKCMGSKVESGVSSTNNLMARPATSSDVLDAVCSLPKEVGPCRAMMKRWYYDASSGRCVEFVYGGCKGNANNFESREDCEALCGASIPMPIPATGSGVADAVCKLPKEVGPCRAMMKRWYYDGSSGRCVEFVYGGCKGNANNFETRDDCEARCGLRKVEAGVPPDGGDADTTTLCHLPQDRGSCYALIPRWAFDANSGHHARTSLMSVLDACIPSSCLTLLPSVSAPSASIPIPIPAIGSGVVDAVCKLPKEVGPCRAMMKRWYYDASSGRCVEFVYGGCRGNANNFETRDDCEARCGVPVLTVGKVESGVPSGGSDADTTALCHLPQDRGNCLALIQRWAFDANSGQCVQFTYGGCGGNANNFETKEACEEQCLASIPMPIPATGSGVVDAVCRLPKEVGPCRAMMKRWYYDASSGRCVEFVYGGCRGNANNFETRDDCEARCGVNKMESGVHFGGSDADTTALCHLPQDRGNCLALIQQWAFDANSGQCVQFTYGGCGGNANNFETKEACEERCLVLDACIPSSCLTLLPSVSAPSASIPMPIPATGSGVVDAVCRLPKEVGPCRAMLKRWYYDGSSGRCVEFVYGGCRGNANNFETRDDCEARCGETKKAIGARCEVVDLVSAPTVSKAEAGVPPDGGDADTTTLCHLPQDRGNCLALIQRWTFDANSGQCVQFTYGGCGGN</sequence>
<feature type="transmembrane region" description="Helical" evidence="4">
    <location>
        <begin position="21"/>
        <end position="43"/>
    </location>
</feature>
<dbReference type="AlphaFoldDB" id="A0A158RAC2"/>
<keyword evidence="4" id="KW-0812">Transmembrane</keyword>
<dbReference type="PRINTS" id="PR00759">
    <property type="entry name" value="BASICPTASE"/>
</dbReference>
<keyword evidence="4" id="KW-0472">Membrane</keyword>
<dbReference type="FunFam" id="4.10.410.10:FF:000020">
    <property type="entry name" value="Collagen, type VI, alpha 3"/>
    <property type="match status" value="2"/>
</dbReference>
<dbReference type="PANTHER" id="PTHR10083:SF328">
    <property type="entry name" value="TISSUE FACTOR PATHWAY INHIBITOR"/>
    <property type="match status" value="1"/>
</dbReference>
<dbReference type="FunFam" id="4.10.410.10:FF:000015">
    <property type="entry name" value="WAP four-disulfide core domain 6A"/>
    <property type="match status" value="3"/>
</dbReference>
<reference evidence="8" key="1">
    <citation type="submission" date="2016-04" db="UniProtKB">
        <authorList>
            <consortium name="WormBaseParasite"/>
        </authorList>
    </citation>
    <scope>IDENTIFICATION</scope>
</reference>
<dbReference type="EMBL" id="UYRS01018942">
    <property type="protein sequence ID" value="VDK41397.1"/>
    <property type="molecule type" value="Genomic_DNA"/>
</dbReference>
<dbReference type="SUPFAM" id="SSF57362">
    <property type="entry name" value="BPTI-like"/>
    <property type="match status" value="10"/>
</dbReference>
<dbReference type="Gene3D" id="4.10.410.10">
    <property type="entry name" value="Pancreatic trypsin inhibitor Kunitz domain"/>
    <property type="match status" value="10"/>
</dbReference>
<dbReference type="InterPro" id="IPR050098">
    <property type="entry name" value="TFPI/VKTCI-like"/>
</dbReference>
<feature type="domain" description="BPTI/Kunitz inhibitor" evidence="5">
    <location>
        <begin position="224"/>
        <end position="274"/>
    </location>
</feature>
<evidence type="ECO:0000313" key="6">
    <source>
        <dbReference type="EMBL" id="VDK41397.1"/>
    </source>
</evidence>
<feature type="domain" description="BPTI/Kunitz inhibitor" evidence="5">
    <location>
        <begin position="144"/>
        <end position="194"/>
    </location>
</feature>
<evidence type="ECO:0000313" key="8">
    <source>
        <dbReference type="WBParaSite" id="TASK_0000896401-mRNA-1"/>
    </source>
</evidence>
<reference evidence="6 7" key="2">
    <citation type="submission" date="2018-11" db="EMBL/GenBank/DDBJ databases">
        <authorList>
            <consortium name="Pathogen Informatics"/>
        </authorList>
    </citation>
    <scope>NUCLEOTIDE SEQUENCE [LARGE SCALE GENOMIC DNA]</scope>
</reference>
<feature type="domain" description="BPTI/Kunitz inhibitor" evidence="5">
    <location>
        <begin position="840"/>
        <end position="876"/>
    </location>
</feature>